<dbReference type="Proteomes" id="UP000094527">
    <property type="component" value="Unassembled WGS sequence"/>
</dbReference>
<accession>A0A1D2MIM8</accession>
<feature type="compositionally biased region" description="Basic and acidic residues" evidence="1">
    <location>
        <begin position="193"/>
        <end position="212"/>
    </location>
</feature>
<name>A0A1D2MIM8_ORCCI</name>
<gene>
    <name evidence="2" type="ORF">Ocin01_13817</name>
</gene>
<evidence type="ECO:0000313" key="3">
    <source>
        <dbReference type="Proteomes" id="UP000094527"/>
    </source>
</evidence>
<feature type="region of interest" description="Disordered" evidence="1">
    <location>
        <begin position="192"/>
        <end position="226"/>
    </location>
</feature>
<proteinExistence type="predicted"/>
<sequence>MSSEGEERIRQILINNNCERKNRDLNVAAVMPPIQEDVAAVMPPIQEDVAAGLPQILEDVRTRTPEGVLLALVEGAKVKINWTMCPRTTEAFMECSILNCNYSVPFGTTDDETNEAYKTMKEHIQQMHKKEADELAKADRVAKEKEKQKNFKCPNNPTCKHEVVHRTCALCGKKFGKSEISKNPLIMLSHKCQKSDKRSFTDGEDDGHHDDDGQGAPPNKKIKNTR</sequence>
<reference evidence="2 3" key="1">
    <citation type="journal article" date="2016" name="Genome Biol. Evol.">
        <title>Gene Family Evolution Reflects Adaptation to Soil Environmental Stressors in the Genome of the Collembolan Orchesella cincta.</title>
        <authorList>
            <person name="Faddeeva-Vakhrusheva A."/>
            <person name="Derks M.F."/>
            <person name="Anvar S.Y."/>
            <person name="Agamennone V."/>
            <person name="Suring W."/>
            <person name="Smit S."/>
            <person name="van Straalen N.M."/>
            <person name="Roelofs D."/>
        </authorList>
    </citation>
    <scope>NUCLEOTIDE SEQUENCE [LARGE SCALE GENOMIC DNA]</scope>
    <source>
        <tissue evidence="2">Mixed pool</tissue>
    </source>
</reference>
<evidence type="ECO:0000256" key="1">
    <source>
        <dbReference type="SAM" id="MobiDB-lite"/>
    </source>
</evidence>
<organism evidence="2 3">
    <name type="scientific">Orchesella cincta</name>
    <name type="common">Springtail</name>
    <name type="synonym">Podura cincta</name>
    <dbReference type="NCBI Taxonomy" id="48709"/>
    <lineage>
        <taxon>Eukaryota</taxon>
        <taxon>Metazoa</taxon>
        <taxon>Ecdysozoa</taxon>
        <taxon>Arthropoda</taxon>
        <taxon>Hexapoda</taxon>
        <taxon>Collembola</taxon>
        <taxon>Entomobryomorpha</taxon>
        <taxon>Entomobryoidea</taxon>
        <taxon>Orchesellidae</taxon>
        <taxon>Orchesellinae</taxon>
        <taxon>Orchesella</taxon>
    </lineage>
</organism>
<dbReference type="AlphaFoldDB" id="A0A1D2MIM8"/>
<comment type="caution">
    <text evidence="2">The sequence shown here is derived from an EMBL/GenBank/DDBJ whole genome shotgun (WGS) entry which is preliminary data.</text>
</comment>
<protein>
    <submittedName>
        <fullName evidence="2">Uncharacterized protein</fullName>
    </submittedName>
</protein>
<keyword evidence="3" id="KW-1185">Reference proteome</keyword>
<evidence type="ECO:0000313" key="2">
    <source>
        <dbReference type="EMBL" id="ODM92867.1"/>
    </source>
</evidence>
<dbReference type="EMBL" id="LJIJ01001131">
    <property type="protein sequence ID" value="ODM92867.1"/>
    <property type="molecule type" value="Genomic_DNA"/>
</dbReference>